<name>F0F8D2_9BACT</name>
<evidence type="ECO:0000313" key="1">
    <source>
        <dbReference type="EMBL" id="EGC19591.1"/>
    </source>
</evidence>
<sequence>MTLMEYQTGTGSEVEVRPYNGDTVGAWSGGYWRVPDRFLRFQKKSQE</sequence>
<dbReference type="Proteomes" id="UP000005697">
    <property type="component" value="Unassembled WGS sequence"/>
</dbReference>
<dbReference type="EMBL" id="AEWX01000026">
    <property type="protein sequence ID" value="EGC19591.1"/>
    <property type="molecule type" value="Genomic_DNA"/>
</dbReference>
<gene>
    <name evidence="1" type="ORF">HMPREF9141_1849</name>
</gene>
<organism evidence="1 2">
    <name type="scientific">Prevotella multiformis DSM 16608</name>
    <dbReference type="NCBI Taxonomy" id="888743"/>
    <lineage>
        <taxon>Bacteria</taxon>
        <taxon>Pseudomonadati</taxon>
        <taxon>Bacteroidota</taxon>
        <taxon>Bacteroidia</taxon>
        <taxon>Bacteroidales</taxon>
        <taxon>Prevotellaceae</taxon>
        <taxon>Prevotella</taxon>
    </lineage>
</organism>
<proteinExistence type="predicted"/>
<evidence type="ECO:0000313" key="2">
    <source>
        <dbReference type="Proteomes" id="UP000005697"/>
    </source>
</evidence>
<dbReference type="AlphaFoldDB" id="F0F8D2"/>
<reference evidence="1 2" key="1">
    <citation type="submission" date="2011-01" db="EMBL/GenBank/DDBJ databases">
        <authorList>
            <person name="Muzny D."/>
            <person name="Qin X."/>
            <person name="Deng J."/>
            <person name="Jiang H."/>
            <person name="Liu Y."/>
            <person name="Qu J."/>
            <person name="Song X.-Z."/>
            <person name="Zhang L."/>
            <person name="Thornton R."/>
            <person name="Coyle M."/>
            <person name="Francisco L."/>
            <person name="Jackson L."/>
            <person name="Javaid M."/>
            <person name="Korchina V."/>
            <person name="Kovar C."/>
            <person name="Mata R."/>
            <person name="Mathew T."/>
            <person name="Ngo R."/>
            <person name="Nguyen L."/>
            <person name="Nguyen N."/>
            <person name="Okwuonu G."/>
            <person name="Ongeri F."/>
            <person name="Pham C."/>
            <person name="Simmons D."/>
            <person name="Wilczek-Boney K."/>
            <person name="Hale W."/>
            <person name="Jakkamsetti A."/>
            <person name="Pham P."/>
            <person name="Ruth R."/>
            <person name="San Lucas F."/>
            <person name="Warren J."/>
            <person name="Zhang J."/>
            <person name="Zhao Z."/>
            <person name="Zhou C."/>
            <person name="Zhu D."/>
            <person name="Lee S."/>
            <person name="Bess C."/>
            <person name="Blankenburg K."/>
            <person name="Forbes L."/>
            <person name="Fu Q."/>
            <person name="Gubbala S."/>
            <person name="Hirani K."/>
            <person name="Jayaseelan J.C."/>
            <person name="Lara F."/>
            <person name="Munidasa M."/>
            <person name="Palculict T."/>
            <person name="Patil S."/>
            <person name="Pu L.-L."/>
            <person name="Saada N."/>
            <person name="Tang L."/>
            <person name="Weissenberger G."/>
            <person name="Zhu Y."/>
            <person name="Hemphill L."/>
            <person name="Shang Y."/>
            <person name="Youmans B."/>
            <person name="Ayvaz T."/>
            <person name="Ross M."/>
            <person name="Santibanez J."/>
            <person name="Aqrawi P."/>
            <person name="Gross S."/>
            <person name="Joshi V."/>
            <person name="Fowler G."/>
            <person name="Nazareth L."/>
            <person name="Reid J."/>
            <person name="Worley K."/>
            <person name="Petrosino J."/>
            <person name="Highlander S."/>
            <person name="Gibbs R."/>
        </authorList>
    </citation>
    <scope>NUCLEOTIDE SEQUENCE [LARGE SCALE GENOMIC DNA]</scope>
    <source>
        <strain evidence="1 2">DSM 16608</strain>
    </source>
</reference>
<accession>F0F8D2</accession>
<comment type="caution">
    <text evidence="1">The sequence shown here is derived from an EMBL/GenBank/DDBJ whole genome shotgun (WGS) entry which is preliminary data.</text>
</comment>
<dbReference type="STRING" id="888743.HMPREF9141_1849"/>
<dbReference type="HOGENOM" id="CLU_3171650_0_0_10"/>
<keyword evidence="2" id="KW-1185">Reference proteome</keyword>
<protein>
    <submittedName>
        <fullName evidence="1">Uncharacterized protein</fullName>
    </submittedName>
</protein>